<dbReference type="GO" id="GO:0050295">
    <property type="term" value="F:steryl-beta-glucosidase activity"/>
    <property type="evidence" value="ECO:0007669"/>
    <property type="project" value="TreeGrafter"/>
</dbReference>
<evidence type="ECO:0000256" key="1">
    <source>
        <dbReference type="ARBA" id="ARBA00005641"/>
    </source>
</evidence>
<feature type="region of interest" description="Disordered" evidence="4">
    <location>
        <begin position="754"/>
        <end position="776"/>
    </location>
</feature>
<dbReference type="InterPro" id="IPR052066">
    <property type="entry name" value="Glycosphingolipid_Hydrolases"/>
</dbReference>
<dbReference type="Proteomes" id="UP001362899">
    <property type="component" value="Unassembled WGS sequence"/>
</dbReference>
<protein>
    <submittedName>
        <fullName evidence="7">Hydrolase</fullName>
    </submittedName>
</protein>
<dbReference type="InterPro" id="IPR001547">
    <property type="entry name" value="Glyco_hydro_5"/>
</dbReference>
<evidence type="ECO:0000313" key="7">
    <source>
        <dbReference type="EMBL" id="GMM49361.1"/>
    </source>
</evidence>
<feature type="compositionally biased region" description="Low complexity" evidence="4">
    <location>
        <begin position="755"/>
        <end position="769"/>
    </location>
</feature>
<organism evidence="7 8">
    <name type="scientific">Starmerella bacillaris</name>
    <name type="common">Yeast</name>
    <name type="synonym">Candida zemplinina</name>
    <dbReference type="NCBI Taxonomy" id="1247836"/>
    <lineage>
        <taxon>Eukaryota</taxon>
        <taxon>Fungi</taxon>
        <taxon>Dikarya</taxon>
        <taxon>Ascomycota</taxon>
        <taxon>Saccharomycotina</taxon>
        <taxon>Dipodascomycetes</taxon>
        <taxon>Dipodascales</taxon>
        <taxon>Trichomonascaceae</taxon>
        <taxon>Starmerella</taxon>
    </lineage>
</organism>
<evidence type="ECO:0000256" key="3">
    <source>
        <dbReference type="ARBA" id="ARBA00023295"/>
    </source>
</evidence>
<dbReference type="InterPro" id="IPR013780">
    <property type="entry name" value="Glyco_hydro_b"/>
</dbReference>
<sequence>MLSIKNGQFIDEEGRTVLIRGINFTSDSKFPAKDSHRYVNSPCPLDEVDVHLDRIKNIGFNTIRYLVTWDALQPDHPDLFDEEYIDYTISMLRKAVDRKIYVILDPHQDIWSRFSGGSGAPLWTLHAAGFNHEHFDDTHAAVMWDASKKHQIKMQWASNYFRLVCQTMFTLFFAGPTYSPKTEINGINLGTYLSDKYFAALRHFMHRIKEANLGPYILGFESINEPGGGLIGWEDLGVLSSSSTAVKLGTAPTPFQGMLLGQGIKQEVTTYKFTGFGIKKVHERFLVSPKQSTWLSPDQLKKLDAKYGWERSWPGGCIWELHGIYSAKDRKLLIPDYFRAAWKPHAEFQLIPDAISRVDFHEYLFVNKYFVDHWRRYRDMIEEINPDWFRFMQAPVNAPPPDLMRFDNSAIDDKCVYTPHFYDGLTLMLKRWRFLNVDAVGVMRDLYKSPFRALRFGDKYIMNSFAEQFEFMHLEGRSRLGNIPLIMTEIGIPYDMNSKHAYNGGTYSNQIRAMDANLQALEISETNYCIWCYCINNTHKYGDNFAGEDLSIYSKDDTIESSSGLYSNGIRAAEAVIRPCAQTIAGPVKVSRFDMRHAKFTLTITPQVNAPTIIFAPQYYFPYLSPRTLKISSGTVKVSDQRLTWINEDLGSEQTLEITGQIRFEHKSNIMLVMLEKLLRSIVGEASTLIEKAKHLERGTSNPEASASKVTPTEDIVINEIGQDELIHEIETGKIDGGFLHKIKTNTTAKGQAITSTLSRSNTRTSRSSYASDSTI</sequence>
<dbReference type="EMBL" id="BTGC01000001">
    <property type="protein sequence ID" value="GMM49361.1"/>
    <property type="molecule type" value="Genomic_DNA"/>
</dbReference>
<dbReference type="GO" id="GO:1904462">
    <property type="term" value="P:ergosteryl 3-beta-D-glucoside catabolic process"/>
    <property type="evidence" value="ECO:0007669"/>
    <property type="project" value="TreeGrafter"/>
</dbReference>
<evidence type="ECO:0000256" key="2">
    <source>
        <dbReference type="ARBA" id="ARBA00022801"/>
    </source>
</evidence>
<keyword evidence="8" id="KW-1185">Reference proteome</keyword>
<dbReference type="Gene3D" id="2.60.40.1180">
    <property type="entry name" value="Golgi alpha-mannosidase II"/>
    <property type="match status" value="1"/>
</dbReference>
<dbReference type="AlphaFoldDB" id="A0AAV5RFF2"/>
<dbReference type="Gene3D" id="3.20.20.80">
    <property type="entry name" value="Glycosidases"/>
    <property type="match status" value="2"/>
</dbReference>
<dbReference type="InterPro" id="IPR041036">
    <property type="entry name" value="GH5_C"/>
</dbReference>
<evidence type="ECO:0000256" key="4">
    <source>
        <dbReference type="SAM" id="MobiDB-lite"/>
    </source>
</evidence>
<evidence type="ECO:0000259" key="6">
    <source>
        <dbReference type="Pfam" id="PF18564"/>
    </source>
</evidence>
<comment type="caution">
    <text evidence="7">The sequence shown here is derived from an EMBL/GenBank/DDBJ whole genome shotgun (WGS) entry which is preliminary data.</text>
</comment>
<dbReference type="Pfam" id="PF00150">
    <property type="entry name" value="Cellulase"/>
    <property type="match status" value="1"/>
</dbReference>
<evidence type="ECO:0000259" key="5">
    <source>
        <dbReference type="Pfam" id="PF00150"/>
    </source>
</evidence>
<reference evidence="7 8" key="1">
    <citation type="journal article" date="2023" name="Elife">
        <title>Identification of key yeast species and microbe-microbe interactions impacting larval growth of Drosophila in the wild.</title>
        <authorList>
            <person name="Mure A."/>
            <person name="Sugiura Y."/>
            <person name="Maeda R."/>
            <person name="Honda K."/>
            <person name="Sakurai N."/>
            <person name="Takahashi Y."/>
            <person name="Watada M."/>
            <person name="Katoh T."/>
            <person name="Gotoh A."/>
            <person name="Gotoh Y."/>
            <person name="Taniguchi I."/>
            <person name="Nakamura K."/>
            <person name="Hayashi T."/>
            <person name="Katayama T."/>
            <person name="Uemura T."/>
            <person name="Hattori Y."/>
        </authorList>
    </citation>
    <scope>NUCLEOTIDE SEQUENCE [LARGE SCALE GENOMIC DNA]</scope>
    <source>
        <strain evidence="7 8">SB-73</strain>
    </source>
</reference>
<dbReference type="GO" id="GO:0000272">
    <property type="term" value="P:polysaccharide catabolic process"/>
    <property type="evidence" value="ECO:0007669"/>
    <property type="project" value="InterPro"/>
</dbReference>
<keyword evidence="2 7" id="KW-0378">Hydrolase</keyword>
<keyword evidence="3" id="KW-0326">Glycosidase</keyword>
<feature type="domain" description="Glycoside hydrolase family 5 C-terminal" evidence="6">
    <location>
        <begin position="578"/>
        <end position="645"/>
    </location>
</feature>
<dbReference type="PANTHER" id="PTHR31308:SF5">
    <property type="entry name" value="ERGOSTERYL-BETA-GLUCOSIDASE"/>
    <property type="match status" value="1"/>
</dbReference>
<dbReference type="SUPFAM" id="SSF51445">
    <property type="entry name" value="(Trans)glycosidases"/>
    <property type="match status" value="1"/>
</dbReference>
<gene>
    <name evidence="7" type="ORF">DASB73_003190</name>
</gene>
<dbReference type="Pfam" id="PF18564">
    <property type="entry name" value="Glyco_hydro_5_C"/>
    <property type="match status" value="1"/>
</dbReference>
<proteinExistence type="inferred from homology"/>
<feature type="domain" description="Glycoside hydrolase family 5" evidence="5">
    <location>
        <begin position="52"/>
        <end position="123"/>
    </location>
</feature>
<dbReference type="InterPro" id="IPR017853">
    <property type="entry name" value="GH"/>
</dbReference>
<accession>A0AAV5RFF2</accession>
<comment type="similarity">
    <text evidence="1">Belongs to the glycosyl hydrolase 5 (cellulase A) family.</text>
</comment>
<name>A0AAV5RFF2_STABA</name>
<dbReference type="PANTHER" id="PTHR31308">
    <property type="match status" value="1"/>
</dbReference>
<evidence type="ECO:0000313" key="8">
    <source>
        <dbReference type="Proteomes" id="UP001362899"/>
    </source>
</evidence>